<evidence type="ECO:0000256" key="9">
    <source>
        <dbReference type="ARBA" id="ARBA00023049"/>
    </source>
</evidence>
<gene>
    <name evidence="13" type="ORF">HMPREF2130_08105</name>
</gene>
<sequence length="481" mass="52015">MLSTVISFLITISIVVVFHEWGHYLACRLFGIHVERFSLGFGQVIYKKTDHRGCEWALSALPLGGYVKPLSVASEQYGALMDRPEGLPAKAIEAVSPWHRFVVYAAGPLFSFILAILIYTGLNLKGEQQVVAMLAEPPAASLAAEAGLRRHDLIVAVNGKPGYSWTQVSEALLEPMHFGGEAQLSVIRQVDRHSLADHMSDLTQRLASYPRENLLLRFNSVDGTLENRDLMRESGLILDTTRVKVMEVIADSAAAQADLREGDIISGFCEPVPAVSSGDMPEAPVDDSFGLAALMQAFKAHPEQSLCLSVERDGALLQLAITPERVTAEGQSVGRAGVRLAADLPTITVRYGLADSVSRAISKTYDLAAMSVNAVIKIVTGDISWRNLSGPITIADYSGKVAQAGVWPFISFIALISLSIGVLNLLPVPALDGGQMVICVIEGLRGRPLPEAVLQHIHQLGYLLLLVLMVLAFSSDIFRLL</sequence>
<comment type="cofactor">
    <cofactor evidence="1 11">
        <name>Zn(2+)</name>
        <dbReference type="ChEBI" id="CHEBI:29105"/>
    </cofactor>
</comment>
<dbReference type="GO" id="GO:0004222">
    <property type="term" value="F:metalloendopeptidase activity"/>
    <property type="evidence" value="ECO:0007669"/>
    <property type="project" value="InterPro"/>
</dbReference>
<feature type="transmembrane region" description="Helical" evidence="11">
    <location>
        <begin position="6"/>
        <end position="26"/>
    </location>
</feature>
<dbReference type="InterPro" id="IPR001478">
    <property type="entry name" value="PDZ"/>
</dbReference>
<dbReference type="Gene3D" id="2.30.42.10">
    <property type="match status" value="2"/>
</dbReference>
<dbReference type="EC" id="3.4.24.-" evidence="11"/>
<feature type="transmembrane region" description="Helical" evidence="11">
    <location>
        <begin position="460"/>
        <end position="478"/>
    </location>
</feature>
<evidence type="ECO:0000256" key="1">
    <source>
        <dbReference type="ARBA" id="ARBA00001947"/>
    </source>
</evidence>
<feature type="transmembrane region" description="Helical" evidence="11">
    <location>
        <begin position="101"/>
        <end position="122"/>
    </location>
</feature>
<keyword evidence="7 11" id="KW-0862">Zinc</keyword>
<keyword evidence="5 11" id="KW-0812">Transmembrane</keyword>
<evidence type="ECO:0000256" key="11">
    <source>
        <dbReference type="RuleBase" id="RU362031"/>
    </source>
</evidence>
<evidence type="ECO:0000259" key="12">
    <source>
        <dbReference type="SMART" id="SM00228"/>
    </source>
</evidence>
<dbReference type="PANTHER" id="PTHR42837:SF2">
    <property type="entry name" value="MEMBRANE METALLOPROTEASE ARASP2, CHLOROPLASTIC-RELATED"/>
    <property type="match status" value="1"/>
</dbReference>
<evidence type="ECO:0000256" key="8">
    <source>
        <dbReference type="ARBA" id="ARBA00022989"/>
    </source>
</evidence>
<dbReference type="NCBIfam" id="TIGR00054">
    <property type="entry name" value="RIP metalloprotease RseP"/>
    <property type="match status" value="1"/>
</dbReference>
<keyword evidence="14" id="KW-1185">Reference proteome</keyword>
<dbReference type="Proteomes" id="UP000029629">
    <property type="component" value="Unassembled WGS sequence"/>
</dbReference>
<accession>A0A095Z5R1</accession>
<dbReference type="eggNOG" id="COG0750">
    <property type="taxonomic scope" value="Bacteria"/>
</dbReference>
<protein>
    <recommendedName>
        <fullName evidence="11">Zinc metalloprotease</fullName>
        <ecNumber evidence="11">3.4.24.-</ecNumber>
    </recommendedName>
</protein>
<comment type="subcellular location">
    <subcellularLocation>
        <location evidence="2">Membrane</location>
        <topology evidence="2">Multi-pass membrane protein</topology>
    </subcellularLocation>
</comment>
<dbReference type="GO" id="GO:0046872">
    <property type="term" value="F:metal ion binding"/>
    <property type="evidence" value="ECO:0007669"/>
    <property type="project" value="UniProtKB-KW"/>
</dbReference>
<dbReference type="InterPro" id="IPR004387">
    <property type="entry name" value="Pept_M50_Zn"/>
</dbReference>
<keyword evidence="8 11" id="KW-1133">Transmembrane helix</keyword>
<dbReference type="EMBL" id="JRNI01000031">
    <property type="protein sequence ID" value="KGF30013.1"/>
    <property type="molecule type" value="Genomic_DNA"/>
</dbReference>
<keyword evidence="9 11" id="KW-0482">Metalloprotease</keyword>
<feature type="domain" description="PDZ" evidence="12">
    <location>
        <begin position="232"/>
        <end position="314"/>
    </location>
</feature>
<dbReference type="CDD" id="cd06163">
    <property type="entry name" value="S2P-M50_PDZ_RseP-like"/>
    <property type="match status" value="1"/>
</dbReference>
<feature type="transmembrane region" description="Helical" evidence="11">
    <location>
        <begin position="406"/>
        <end position="426"/>
    </location>
</feature>
<dbReference type="GO" id="GO:0016020">
    <property type="term" value="C:membrane"/>
    <property type="evidence" value="ECO:0007669"/>
    <property type="project" value="UniProtKB-SubCell"/>
</dbReference>
<name>A0A095Z5R1_9BURK</name>
<comment type="similarity">
    <text evidence="3 11">Belongs to the peptidase M50B family.</text>
</comment>
<evidence type="ECO:0000313" key="13">
    <source>
        <dbReference type="EMBL" id="KGF30013.1"/>
    </source>
</evidence>
<dbReference type="RefSeq" id="WP_036559846.1">
    <property type="nucleotide sequence ID" value="NZ_JRNI01000031.1"/>
</dbReference>
<dbReference type="InterPro" id="IPR008915">
    <property type="entry name" value="Peptidase_M50"/>
</dbReference>
<keyword evidence="6 11" id="KW-0378">Hydrolase</keyword>
<evidence type="ECO:0000256" key="10">
    <source>
        <dbReference type="ARBA" id="ARBA00023136"/>
    </source>
</evidence>
<dbReference type="SMART" id="SM00228">
    <property type="entry name" value="PDZ"/>
    <property type="match status" value="2"/>
</dbReference>
<feature type="domain" description="PDZ" evidence="12">
    <location>
        <begin position="118"/>
        <end position="190"/>
    </location>
</feature>
<evidence type="ECO:0000256" key="2">
    <source>
        <dbReference type="ARBA" id="ARBA00004141"/>
    </source>
</evidence>
<reference evidence="13 14" key="1">
    <citation type="submission" date="2014-07" db="EMBL/GenBank/DDBJ databases">
        <authorList>
            <person name="McCorrison J."/>
            <person name="Sanka R."/>
            <person name="Torralba M."/>
            <person name="Gillis M."/>
            <person name="Haft D.H."/>
            <person name="Methe B."/>
            <person name="Sutton G."/>
            <person name="Nelson K.E."/>
        </authorList>
    </citation>
    <scope>NUCLEOTIDE SEQUENCE [LARGE SCALE GENOMIC DNA]</scope>
    <source>
        <strain evidence="13 14">DNF00040</strain>
    </source>
</reference>
<organism evidence="13 14">
    <name type="scientific">Oligella urethralis DNF00040</name>
    <dbReference type="NCBI Taxonomy" id="1401065"/>
    <lineage>
        <taxon>Bacteria</taxon>
        <taxon>Pseudomonadati</taxon>
        <taxon>Pseudomonadota</taxon>
        <taxon>Betaproteobacteria</taxon>
        <taxon>Burkholderiales</taxon>
        <taxon>Alcaligenaceae</taxon>
        <taxon>Oligella</taxon>
    </lineage>
</organism>
<comment type="caution">
    <text evidence="13">The sequence shown here is derived from an EMBL/GenBank/DDBJ whole genome shotgun (WGS) entry which is preliminary data.</text>
</comment>
<keyword evidence="10 11" id="KW-0472">Membrane</keyword>
<dbReference type="Pfam" id="PF02163">
    <property type="entry name" value="Peptidase_M50"/>
    <property type="match status" value="1"/>
</dbReference>
<dbReference type="GO" id="GO:0006508">
    <property type="term" value="P:proteolysis"/>
    <property type="evidence" value="ECO:0007669"/>
    <property type="project" value="UniProtKB-KW"/>
</dbReference>
<dbReference type="AlphaFoldDB" id="A0A095Z5R1"/>
<proteinExistence type="inferred from homology"/>
<dbReference type="InterPro" id="IPR036034">
    <property type="entry name" value="PDZ_sf"/>
</dbReference>
<dbReference type="PANTHER" id="PTHR42837">
    <property type="entry name" value="REGULATOR OF SIGMA-E PROTEASE RSEP"/>
    <property type="match status" value="1"/>
</dbReference>
<evidence type="ECO:0000256" key="3">
    <source>
        <dbReference type="ARBA" id="ARBA00007931"/>
    </source>
</evidence>
<evidence type="ECO:0000256" key="4">
    <source>
        <dbReference type="ARBA" id="ARBA00022670"/>
    </source>
</evidence>
<evidence type="ECO:0000256" key="5">
    <source>
        <dbReference type="ARBA" id="ARBA00022692"/>
    </source>
</evidence>
<evidence type="ECO:0000313" key="14">
    <source>
        <dbReference type="Proteomes" id="UP000029629"/>
    </source>
</evidence>
<dbReference type="SUPFAM" id="SSF50156">
    <property type="entry name" value="PDZ domain-like"/>
    <property type="match status" value="2"/>
</dbReference>
<evidence type="ECO:0000256" key="6">
    <source>
        <dbReference type="ARBA" id="ARBA00022801"/>
    </source>
</evidence>
<evidence type="ECO:0000256" key="7">
    <source>
        <dbReference type="ARBA" id="ARBA00022833"/>
    </source>
</evidence>
<keyword evidence="4" id="KW-0645">Protease</keyword>
<keyword evidence="11" id="KW-0479">Metal-binding</keyword>
<dbReference type="OrthoDB" id="9782003at2"/>